<evidence type="ECO:0008006" key="3">
    <source>
        <dbReference type="Google" id="ProtNLM"/>
    </source>
</evidence>
<dbReference type="EMBL" id="KZ293415">
    <property type="protein sequence ID" value="PBK78896.1"/>
    <property type="molecule type" value="Genomic_DNA"/>
</dbReference>
<dbReference type="AlphaFoldDB" id="A0A2H3CUB1"/>
<proteinExistence type="predicted"/>
<organism evidence="1 2">
    <name type="scientific">Armillaria solidipes</name>
    <dbReference type="NCBI Taxonomy" id="1076256"/>
    <lineage>
        <taxon>Eukaryota</taxon>
        <taxon>Fungi</taxon>
        <taxon>Dikarya</taxon>
        <taxon>Basidiomycota</taxon>
        <taxon>Agaricomycotina</taxon>
        <taxon>Agaricomycetes</taxon>
        <taxon>Agaricomycetidae</taxon>
        <taxon>Agaricales</taxon>
        <taxon>Marasmiineae</taxon>
        <taxon>Physalacriaceae</taxon>
        <taxon>Armillaria</taxon>
    </lineage>
</organism>
<sequence length="371" mass="41937">MACISSKQIPRELIDRIINELHDNRKSLESCKSVCRAFRSPAEAILFRRVSFDSYRSGDLSRLFESSPHVFSSIREVEFNETVYSSVDAVKALVMLSILRIRCMTWFPDSYRIPAEVMSAFATLSIRTLVLEEVIFRDILHFSSFMDTFLGVEDISFKHVYCNLVLKNDNPPVSPRTNFIRSLELSVNEISSNVLRMVADGRLGSLTKLHSLTCVGSPKGKEISPLLSLVQNPSLQYLKVEGDIPVVNLSHINTLVIHLTNENLDESDDLITSFKSWTDCFAGAEELSLKKLSILLDLTHRISADAAKQWVMLDKVLLASRFPELTSLHIKLKAPAWIDVEQAKELIQSNSPTLCTWNICTWEVEAGNKDR</sequence>
<reference evidence="2" key="1">
    <citation type="journal article" date="2017" name="Nat. Ecol. Evol.">
        <title>Genome expansion and lineage-specific genetic innovations in the forest pathogenic fungi Armillaria.</title>
        <authorList>
            <person name="Sipos G."/>
            <person name="Prasanna A.N."/>
            <person name="Walter M.C."/>
            <person name="O'Connor E."/>
            <person name="Balint B."/>
            <person name="Krizsan K."/>
            <person name="Kiss B."/>
            <person name="Hess J."/>
            <person name="Varga T."/>
            <person name="Slot J."/>
            <person name="Riley R."/>
            <person name="Boka B."/>
            <person name="Rigling D."/>
            <person name="Barry K."/>
            <person name="Lee J."/>
            <person name="Mihaltcheva S."/>
            <person name="LaButti K."/>
            <person name="Lipzen A."/>
            <person name="Waldron R."/>
            <person name="Moloney N.M."/>
            <person name="Sperisen C."/>
            <person name="Kredics L."/>
            <person name="Vagvoelgyi C."/>
            <person name="Patrignani A."/>
            <person name="Fitzpatrick D."/>
            <person name="Nagy I."/>
            <person name="Doyle S."/>
            <person name="Anderson J.B."/>
            <person name="Grigoriev I.V."/>
            <person name="Gueldener U."/>
            <person name="Muensterkoetter M."/>
            <person name="Nagy L.G."/>
        </authorList>
    </citation>
    <scope>NUCLEOTIDE SEQUENCE [LARGE SCALE GENOMIC DNA]</scope>
    <source>
        <strain evidence="2">28-4</strain>
    </source>
</reference>
<gene>
    <name evidence="1" type="ORF">ARMSODRAFT_947888</name>
</gene>
<accession>A0A2H3CUB1</accession>
<name>A0A2H3CUB1_9AGAR</name>
<keyword evidence="2" id="KW-1185">Reference proteome</keyword>
<evidence type="ECO:0000313" key="1">
    <source>
        <dbReference type="EMBL" id="PBK78896.1"/>
    </source>
</evidence>
<dbReference type="Proteomes" id="UP000218334">
    <property type="component" value="Unassembled WGS sequence"/>
</dbReference>
<protein>
    <recommendedName>
        <fullName evidence="3">F-box domain-containing protein</fullName>
    </recommendedName>
</protein>
<evidence type="ECO:0000313" key="2">
    <source>
        <dbReference type="Proteomes" id="UP000218334"/>
    </source>
</evidence>